<dbReference type="OrthoDB" id="9782387at2"/>
<organism evidence="9 10">
    <name type="scientific">Chelonobacter oris</name>
    <dbReference type="NCBI Taxonomy" id="505317"/>
    <lineage>
        <taxon>Bacteria</taxon>
        <taxon>Pseudomonadati</taxon>
        <taxon>Pseudomonadota</taxon>
        <taxon>Gammaproteobacteria</taxon>
        <taxon>Pasteurellales</taxon>
        <taxon>Pasteurellaceae</taxon>
        <taxon>Chelonobacter</taxon>
    </lineage>
</organism>
<dbReference type="InterPro" id="IPR023867">
    <property type="entry name" value="Sulphatase_maturase_rSAM"/>
</dbReference>
<dbReference type="Pfam" id="PF04055">
    <property type="entry name" value="Radical_SAM"/>
    <property type="match status" value="1"/>
</dbReference>
<dbReference type="SFLD" id="SFLDG01384">
    <property type="entry name" value="thioether_bond_formation_requi"/>
    <property type="match status" value="1"/>
</dbReference>
<dbReference type="STRING" id="505317.OA57_10250"/>
<dbReference type="InterPro" id="IPR007197">
    <property type="entry name" value="rSAM"/>
</dbReference>
<evidence type="ECO:0000256" key="4">
    <source>
        <dbReference type="ARBA" id="ARBA00022723"/>
    </source>
</evidence>
<evidence type="ECO:0000256" key="6">
    <source>
        <dbReference type="ARBA" id="ARBA00023014"/>
    </source>
</evidence>
<gene>
    <name evidence="9" type="ORF">OA57_10250</name>
</gene>
<accession>A0A0A3AK02</accession>
<keyword evidence="3" id="KW-0949">S-adenosyl-L-methionine</keyword>
<evidence type="ECO:0000313" key="9">
    <source>
        <dbReference type="EMBL" id="KGQ69636.1"/>
    </source>
</evidence>
<keyword evidence="5" id="KW-0408">Iron</keyword>
<evidence type="ECO:0000256" key="5">
    <source>
        <dbReference type="ARBA" id="ARBA00023004"/>
    </source>
</evidence>
<keyword evidence="6" id="KW-0411">Iron-sulfur</keyword>
<feature type="domain" description="Radical SAM core" evidence="8">
    <location>
        <begin position="2"/>
        <end position="235"/>
    </location>
</feature>
<comment type="cofactor">
    <cofactor evidence="1">
        <name>[4Fe-4S] cluster</name>
        <dbReference type="ChEBI" id="CHEBI:49883"/>
    </cofactor>
</comment>
<dbReference type="SFLD" id="SFLDG01072">
    <property type="entry name" value="dehydrogenase_like"/>
    <property type="match status" value="1"/>
</dbReference>
<dbReference type="EMBL" id="JSUM01000015">
    <property type="protein sequence ID" value="KGQ69636.1"/>
    <property type="molecule type" value="Genomic_DNA"/>
</dbReference>
<dbReference type="RefSeq" id="WP_034617332.1">
    <property type="nucleotide sequence ID" value="NZ_JSUM01000015.1"/>
</dbReference>
<dbReference type="GO" id="GO:0016491">
    <property type="term" value="F:oxidoreductase activity"/>
    <property type="evidence" value="ECO:0007669"/>
    <property type="project" value="InterPro"/>
</dbReference>
<comment type="similarity">
    <text evidence="7">Belongs to the radical SAM superfamily. Anaerobic sulfatase-maturating enzyme family.</text>
</comment>
<comment type="caution">
    <text evidence="9">The sequence shown here is derived from an EMBL/GenBank/DDBJ whole genome shotgun (WGS) entry which is preliminary data.</text>
</comment>
<evidence type="ECO:0000259" key="8">
    <source>
        <dbReference type="PROSITE" id="PS51918"/>
    </source>
</evidence>
<dbReference type="InterPro" id="IPR047207">
    <property type="entry name" value="SPASM_anSME"/>
</dbReference>
<dbReference type="CDD" id="cd01335">
    <property type="entry name" value="Radical_SAM"/>
    <property type="match status" value="1"/>
</dbReference>
<dbReference type="InterPro" id="IPR058240">
    <property type="entry name" value="rSAM_sf"/>
</dbReference>
<keyword evidence="10" id="KW-1185">Reference proteome</keyword>
<dbReference type="SFLD" id="SFLDG01386">
    <property type="entry name" value="main_SPASM_domain-containing"/>
    <property type="match status" value="1"/>
</dbReference>
<evidence type="ECO:0000256" key="3">
    <source>
        <dbReference type="ARBA" id="ARBA00022691"/>
    </source>
</evidence>
<name>A0A0A3AK02_9PAST</name>
<evidence type="ECO:0000256" key="7">
    <source>
        <dbReference type="ARBA" id="ARBA00023601"/>
    </source>
</evidence>
<dbReference type="PANTHER" id="PTHR43273:SF3">
    <property type="entry name" value="ANAEROBIC SULFATASE-MATURATING ENZYME HOMOLOG ASLB-RELATED"/>
    <property type="match status" value="1"/>
</dbReference>
<dbReference type="AlphaFoldDB" id="A0A0A3AK02"/>
<sequence length="359" mass="41815">MRQRPFHLMAKPSASLCNIQCEYCFYLEKPHQKQIKMHDEILEKYIKQYIQSAPQSEITFIWQGGEPTLCGLDFFQRAVALQQRYADKKIIRNSLQTNGILLNDAWCRFFKAHDFLIGISLDGTQPMHDVYRKNGRGKGTWKQVKSAVDLLQKHQVTFNILTVVHNQNADCGRELYLFLKSLGVNYMQFIPLMAAPEQQASANAYGQFLIDVFDCWYQQDIGRISVQFIEQWLMAFFGYQPSLCIFRPTCGDQMIIEQNGDIYSCDHYVYPQYKIGNIIETPLIQITDSTQQQKFGLAKQHLSQKCRQCEFLFACHGGCPKHRTLLSETDYPHNYLCEAYYMALRHMAPYLKKLARKFG</sequence>
<protein>
    <submittedName>
        <fullName evidence="9">Sulfatase maturase</fullName>
    </submittedName>
</protein>
<dbReference type="SFLD" id="SFLDG01067">
    <property type="entry name" value="SPASM/twitch_domain_containing"/>
    <property type="match status" value="1"/>
</dbReference>
<dbReference type="CDD" id="cd21120">
    <property type="entry name" value="SPASM_anSME"/>
    <property type="match status" value="1"/>
</dbReference>
<dbReference type="NCBIfam" id="TIGR04085">
    <property type="entry name" value="rSAM_more_4Fe4S"/>
    <property type="match status" value="1"/>
</dbReference>
<dbReference type="NCBIfam" id="TIGR03942">
    <property type="entry name" value="sulfatase_rSAM"/>
    <property type="match status" value="1"/>
</dbReference>
<proteinExistence type="inferred from homology"/>
<evidence type="ECO:0000313" key="10">
    <source>
        <dbReference type="Proteomes" id="UP000030380"/>
    </source>
</evidence>
<dbReference type="Pfam" id="PF13186">
    <property type="entry name" value="SPASM"/>
    <property type="match status" value="1"/>
</dbReference>
<dbReference type="PANTHER" id="PTHR43273">
    <property type="entry name" value="ANAEROBIC SULFATASE-MATURATING ENZYME HOMOLOG ASLB-RELATED"/>
    <property type="match status" value="1"/>
</dbReference>
<dbReference type="InterPro" id="IPR023885">
    <property type="entry name" value="4Fe4S-binding_SPASM_dom"/>
</dbReference>
<dbReference type="Proteomes" id="UP000030380">
    <property type="component" value="Unassembled WGS sequence"/>
</dbReference>
<evidence type="ECO:0000256" key="2">
    <source>
        <dbReference type="ARBA" id="ARBA00022485"/>
    </source>
</evidence>
<dbReference type="Gene3D" id="3.20.20.70">
    <property type="entry name" value="Aldolase class I"/>
    <property type="match status" value="1"/>
</dbReference>
<dbReference type="InterPro" id="IPR034491">
    <property type="entry name" value="Anaerob_Ser_sulfatase-maturase"/>
</dbReference>
<dbReference type="InterPro" id="IPR013785">
    <property type="entry name" value="Aldolase_TIM"/>
</dbReference>
<evidence type="ECO:0000256" key="1">
    <source>
        <dbReference type="ARBA" id="ARBA00001966"/>
    </source>
</evidence>
<dbReference type="SFLD" id="SFLDF00285">
    <property type="entry name" value="anaerobic_Ser-type_sulfatase-m"/>
    <property type="match status" value="1"/>
</dbReference>
<dbReference type="SUPFAM" id="SSF102114">
    <property type="entry name" value="Radical SAM enzymes"/>
    <property type="match status" value="1"/>
</dbReference>
<reference evidence="9 10" key="1">
    <citation type="submission" date="2014-11" db="EMBL/GenBank/DDBJ databases">
        <title>Draft genome sequence of Chelonobacter oris 1662T, associated with respiratory disease in Hermann's Tortoises.</title>
        <authorList>
            <person name="Kudirkiene E."/>
            <person name="Hansen M.J."/>
            <person name="Bojesen A.M."/>
        </authorList>
    </citation>
    <scope>NUCLEOTIDE SEQUENCE [LARGE SCALE GENOMIC DNA]</scope>
    <source>
        <strain evidence="9 10">1662</strain>
    </source>
</reference>
<dbReference type="PROSITE" id="PS51918">
    <property type="entry name" value="RADICAL_SAM"/>
    <property type="match status" value="1"/>
</dbReference>
<dbReference type="GO" id="GO:0051539">
    <property type="term" value="F:4 iron, 4 sulfur cluster binding"/>
    <property type="evidence" value="ECO:0007669"/>
    <property type="project" value="UniProtKB-KW"/>
</dbReference>
<keyword evidence="2" id="KW-0004">4Fe-4S</keyword>
<dbReference type="GO" id="GO:0046872">
    <property type="term" value="F:metal ion binding"/>
    <property type="evidence" value="ECO:0007669"/>
    <property type="project" value="UniProtKB-KW"/>
</dbReference>
<keyword evidence="4" id="KW-0479">Metal-binding</keyword>
<dbReference type="SFLD" id="SFLDS00029">
    <property type="entry name" value="Radical_SAM"/>
    <property type="match status" value="1"/>
</dbReference>